<dbReference type="AlphaFoldDB" id="A0AAT9GAR8"/>
<dbReference type="GO" id="GO:0005524">
    <property type="term" value="F:ATP binding"/>
    <property type="evidence" value="ECO:0007669"/>
    <property type="project" value="InterPro"/>
</dbReference>
<dbReference type="EMBL" id="AP029170">
    <property type="protein sequence ID" value="BFD46862.1"/>
    <property type="molecule type" value="Genomic_DNA"/>
</dbReference>
<proteinExistence type="predicted"/>
<organism evidence="2">
    <name type="scientific">Candidatus Tisiphia endosymbiont of Sergentomyia squamirostris</name>
    <dbReference type="NCBI Taxonomy" id="3113639"/>
    <lineage>
        <taxon>Bacteria</taxon>
        <taxon>Pseudomonadati</taxon>
        <taxon>Pseudomonadota</taxon>
        <taxon>Alphaproteobacteria</taxon>
        <taxon>Rickettsiales</taxon>
        <taxon>Rickettsiaceae</taxon>
        <taxon>Rickettsieae</taxon>
        <taxon>Candidatus Tisiphia</taxon>
    </lineage>
</organism>
<dbReference type="InterPro" id="IPR027417">
    <property type="entry name" value="P-loop_NTPase"/>
</dbReference>
<dbReference type="InterPro" id="IPR018145">
    <property type="entry name" value="CagE_TrbE_VirB_cntrl_dom"/>
</dbReference>
<evidence type="ECO:0000259" key="1">
    <source>
        <dbReference type="Pfam" id="PF03135"/>
    </source>
</evidence>
<dbReference type="Pfam" id="PF03135">
    <property type="entry name" value="CagE_TrbE_VirB"/>
    <property type="match status" value="1"/>
</dbReference>
<gene>
    <name evidence="2" type="ORF">DMENIID0002_15080</name>
</gene>
<protein>
    <submittedName>
        <fullName evidence="2">VirB4 family type IV secretion/conjugal transfer ATPase</fullName>
    </submittedName>
</protein>
<accession>A0AAT9GAR8</accession>
<sequence length="816" mass="93434">MVFKIASNSRKVDKDLYNNSAEDFIPIACHYNENTLLTKNGELLQTIQINGINAENISTKLFNLREVVRNAIKKNVRNKNFAFWIHTVRRKTNLDDPTPYNKLLPANIHNLWQQKNYWDDKFVNTLYISIIYDSNNIKVKDINSLITSLSFDKLVNYQNNYLDSVFKMLNSTVDKILLDLQDFGAVKLGIRFEGEESYSDLMFLYRRIIHLNEEYCLVPIANLSNALASNQYAVGNDKIEVISRHDKKFASIISIKEYQEVSSAALDGFLQLPVELIATEIFYFVDKKEVSKTFEQQAYILQVSKDTKLAEITGIDKIMNLDASIPNQFCKQQISIAIIGSDLEKLDQSIAQASKELAKIGIVHVREDINLEQTFWAQLPGNFSYVRRLAPTIIENTAALASLHNFPTGNQNNIWGKAVTLLRTEKGTPYFMNFHAKSNNRGNTCIFGTANTGKTVLTNFLISEATKYKPTILYLSNNNNSKIFVESIEGQWFEKEKNLINPFLLDDTLESRHFVIEFLKIICNHSFYPLTKAELAFLENFADKIWTLDNKDRNFSSILKTMDFSIEDGDLIKLRLTDYTKGGLYDGIFDSDKSPLSEGGIIGFNLYPFSGKSFTERFYPTDRKLLEDFSMNLTKHNSLCAGLIYAFNYHLTIIGKSPKILAIDNLDSLYRPENFDNISQMISDRLLSNNGIMVSNFNFSYLQSTKTKVLQNWLDLIDTKIILPSEIKSQYLEQILGLNESEINKLSKFTIASRMFLINQNNQSIALELSIGSLIGIIKILSCRTEELKIYQEILQQYPGHPDNWINPLYIALNHI</sequence>
<evidence type="ECO:0000313" key="2">
    <source>
        <dbReference type="EMBL" id="BFD46862.1"/>
    </source>
</evidence>
<name>A0AAT9GAR8_9RICK</name>
<feature type="domain" description="CagE TrbE VirB component of type IV transporter system central" evidence="1">
    <location>
        <begin position="187"/>
        <end position="388"/>
    </location>
</feature>
<reference evidence="2" key="1">
    <citation type="submission" date="2024-01" db="EMBL/GenBank/DDBJ databases">
        <title>Sequencing the genomes of a sandfly, Sergentomyia squamirostris, and its two endosymbionts.</title>
        <authorList>
            <person name="Itokawa K."/>
            <person name="Sanjoba C."/>
        </authorList>
    </citation>
    <scope>NUCLEOTIDE SEQUENCE</scope>
    <source>
        <strain evidence="2">RiSSQ</strain>
    </source>
</reference>
<dbReference type="SUPFAM" id="SSF52540">
    <property type="entry name" value="P-loop containing nucleoside triphosphate hydrolases"/>
    <property type="match status" value="1"/>
</dbReference>